<dbReference type="AlphaFoldDB" id="A0A409X507"/>
<dbReference type="Proteomes" id="UP000284706">
    <property type="component" value="Unassembled WGS sequence"/>
</dbReference>
<evidence type="ECO:0000313" key="2">
    <source>
        <dbReference type="Proteomes" id="UP000284706"/>
    </source>
</evidence>
<protein>
    <submittedName>
        <fullName evidence="1">Uncharacterized protein</fullName>
    </submittedName>
</protein>
<evidence type="ECO:0000313" key="1">
    <source>
        <dbReference type="EMBL" id="PPQ85849.1"/>
    </source>
</evidence>
<gene>
    <name evidence="1" type="ORF">CVT26_001549</name>
</gene>
<organism evidence="1 2">
    <name type="scientific">Gymnopilus dilepis</name>
    <dbReference type="NCBI Taxonomy" id="231916"/>
    <lineage>
        <taxon>Eukaryota</taxon>
        <taxon>Fungi</taxon>
        <taxon>Dikarya</taxon>
        <taxon>Basidiomycota</taxon>
        <taxon>Agaricomycotina</taxon>
        <taxon>Agaricomycetes</taxon>
        <taxon>Agaricomycetidae</taxon>
        <taxon>Agaricales</taxon>
        <taxon>Agaricineae</taxon>
        <taxon>Hymenogastraceae</taxon>
        <taxon>Gymnopilus</taxon>
    </lineage>
</organism>
<name>A0A409X507_9AGAR</name>
<dbReference type="EMBL" id="NHYE01004204">
    <property type="protein sequence ID" value="PPQ85849.1"/>
    <property type="molecule type" value="Genomic_DNA"/>
</dbReference>
<accession>A0A409X507</accession>
<dbReference type="InParanoid" id="A0A409X507"/>
<sequence>RWGRGERAASVGGVELRSTPPACAWVQGRWRRGGGGNRIRHRLAIASEGGRMAASSQNTCENKAKNELKQKEGVLARYFASTPSDVPTLLSERGCFTLNSLLRGEEGERNGRRRPWRGRLPAKKYAHQIALRGRARWWRQGQACGLHARLLMLSLHKRSASSSGEQADTVPPAPLMRTHEQAGHGAAISTTQIHTSDLRWQERWVARPVALVVGVCRRVGGPTSGSLFHGRAMRVRWWARWGGRRSPARYCLAREVDEGGSVYHDALGSE</sequence>
<reference evidence="1 2" key="1">
    <citation type="journal article" date="2018" name="Evol. Lett.">
        <title>Horizontal gene cluster transfer increased hallucinogenic mushroom diversity.</title>
        <authorList>
            <person name="Reynolds H.T."/>
            <person name="Vijayakumar V."/>
            <person name="Gluck-Thaler E."/>
            <person name="Korotkin H.B."/>
            <person name="Matheny P.B."/>
            <person name="Slot J.C."/>
        </authorList>
    </citation>
    <scope>NUCLEOTIDE SEQUENCE [LARGE SCALE GENOMIC DNA]</scope>
    <source>
        <strain evidence="1 2">SRW20</strain>
    </source>
</reference>
<proteinExistence type="predicted"/>
<comment type="caution">
    <text evidence="1">The sequence shown here is derived from an EMBL/GenBank/DDBJ whole genome shotgun (WGS) entry which is preliminary data.</text>
</comment>
<keyword evidence="2" id="KW-1185">Reference proteome</keyword>
<feature type="non-terminal residue" evidence="1">
    <location>
        <position position="1"/>
    </location>
</feature>